<reference evidence="1" key="1">
    <citation type="submission" date="2020-03" db="EMBL/GenBank/DDBJ databases">
        <authorList>
            <person name="Weist P."/>
        </authorList>
    </citation>
    <scope>NUCLEOTIDE SEQUENCE</scope>
</reference>
<dbReference type="Proteomes" id="UP001153269">
    <property type="component" value="Unassembled WGS sequence"/>
</dbReference>
<name>A0A9N7V8I8_PLEPL</name>
<keyword evidence="2" id="KW-1185">Reference proteome</keyword>
<gene>
    <name evidence="1" type="ORF">PLEPLA_LOCUS35461</name>
</gene>
<organism evidence="1 2">
    <name type="scientific">Pleuronectes platessa</name>
    <name type="common">European plaice</name>
    <dbReference type="NCBI Taxonomy" id="8262"/>
    <lineage>
        <taxon>Eukaryota</taxon>
        <taxon>Metazoa</taxon>
        <taxon>Chordata</taxon>
        <taxon>Craniata</taxon>
        <taxon>Vertebrata</taxon>
        <taxon>Euteleostomi</taxon>
        <taxon>Actinopterygii</taxon>
        <taxon>Neopterygii</taxon>
        <taxon>Teleostei</taxon>
        <taxon>Neoteleostei</taxon>
        <taxon>Acanthomorphata</taxon>
        <taxon>Carangaria</taxon>
        <taxon>Pleuronectiformes</taxon>
        <taxon>Pleuronectoidei</taxon>
        <taxon>Pleuronectidae</taxon>
        <taxon>Pleuronectes</taxon>
    </lineage>
</organism>
<proteinExistence type="predicted"/>
<dbReference type="EMBL" id="CADEAL010003958">
    <property type="protein sequence ID" value="CAB1447784.1"/>
    <property type="molecule type" value="Genomic_DNA"/>
</dbReference>
<sequence>MVNLYLERLRWFAGLCYERGTDEPHGLPGTARPPHHFLFLSHRGCLQSTPPPHSTLLPCPVATLLNEAASLG</sequence>
<feature type="non-terminal residue" evidence="1">
    <location>
        <position position="72"/>
    </location>
</feature>
<protein>
    <submittedName>
        <fullName evidence="1">Uncharacterized protein</fullName>
    </submittedName>
</protein>
<evidence type="ECO:0000313" key="2">
    <source>
        <dbReference type="Proteomes" id="UP001153269"/>
    </source>
</evidence>
<evidence type="ECO:0000313" key="1">
    <source>
        <dbReference type="EMBL" id="CAB1447784.1"/>
    </source>
</evidence>
<dbReference type="AlphaFoldDB" id="A0A9N7V8I8"/>
<accession>A0A9N7V8I8</accession>
<comment type="caution">
    <text evidence="1">The sequence shown here is derived from an EMBL/GenBank/DDBJ whole genome shotgun (WGS) entry which is preliminary data.</text>
</comment>